<accession>A0A0H5NVK4</accession>
<name>A0A0H5NVK4_NOCFR</name>
<gene>
    <name evidence="2" type="ORF">ERS450000_03486</name>
</gene>
<dbReference type="EMBL" id="LN868939">
    <property type="protein sequence ID" value="CRY79830.1"/>
    <property type="molecule type" value="Genomic_DNA"/>
</dbReference>
<evidence type="ECO:0000256" key="1">
    <source>
        <dbReference type="SAM" id="MobiDB-lite"/>
    </source>
</evidence>
<sequence>MPAPEPAKKTAPRKPAAKAATPVTTDGEGKVVVTLKGGTGFDAPWIVIHADSPADAAAQIGQDLLDLMDKTHRAAAKFVELAPNKPAQGGNQPAPRQAAPAGATQAPPGSPECPPGWEFKTGFSQKTQKPWKGYFPPRGSTDKPIFF</sequence>
<evidence type="ECO:0000313" key="2">
    <source>
        <dbReference type="EMBL" id="CRY79830.1"/>
    </source>
</evidence>
<evidence type="ECO:0000313" key="3">
    <source>
        <dbReference type="Proteomes" id="UP000057820"/>
    </source>
</evidence>
<proteinExistence type="predicted"/>
<geneLocation type="plasmid" evidence="2">
    <name>2</name>
</geneLocation>
<feature type="compositionally biased region" description="Low complexity" evidence="1">
    <location>
        <begin position="86"/>
        <end position="107"/>
    </location>
</feature>
<organism evidence="2 3">
    <name type="scientific">Nocardia farcinica</name>
    <dbReference type="NCBI Taxonomy" id="37329"/>
    <lineage>
        <taxon>Bacteria</taxon>
        <taxon>Bacillati</taxon>
        <taxon>Actinomycetota</taxon>
        <taxon>Actinomycetes</taxon>
        <taxon>Mycobacteriales</taxon>
        <taxon>Nocardiaceae</taxon>
        <taxon>Nocardia</taxon>
    </lineage>
</organism>
<dbReference type="AlphaFoldDB" id="A0A0H5NVK4"/>
<feature type="region of interest" description="Disordered" evidence="1">
    <location>
        <begin position="82"/>
        <end position="147"/>
    </location>
</feature>
<reference evidence="3" key="1">
    <citation type="submission" date="2015-03" db="EMBL/GenBank/DDBJ databases">
        <authorList>
            <consortium name="Pathogen Informatics"/>
        </authorList>
    </citation>
    <scope>NUCLEOTIDE SEQUENCE [LARGE SCALE GENOMIC DNA]</scope>
    <source>
        <strain evidence="3">NCTC11134</strain>
        <plasmid evidence="3">2</plasmid>
    </source>
</reference>
<keyword evidence="2" id="KW-0614">Plasmid</keyword>
<dbReference type="InterPro" id="IPR057999">
    <property type="entry name" value="Gp49"/>
</dbReference>
<dbReference type="Pfam" id="PF25690">
    <property type="entry name" value="Phage_gp49"/>
    <property type="match status" value="1"/>
</dbReference>
<dbReference type="KEGG" id="nfr:ERS450000_03486"/>
<dbReference type="Proteomes" id="UP000057820">
    <property type="component" value="Plasmid 2"/>
</dbReference>
<protein>
    <submittedName>
        <fullName evidence="2">Uncharacterized protein</fullName>
    </submittedName>
</protein>
<feature type="compositionally biased region" description="Low complexity" evidence="1">
    <location>
        <begin position="17"/>
        <end position="29"/>
    </location>
</feature>
<feature type="region of interest" description="Disordered" evidence="1">
    <location>
        <begin position="1"/>
        <end position="29"/>
    </location>
</feature>